<evidence type="ECO:0000256" key="1">
    <source>
        <dbReference type="SAM" id="Phobius"/>
    </source>
</evidence>
<keyword evidence="3" id="KW-1185">Reference proteome</keyword>
<keyword evidence="1" id="KW-0812">Transmembrane</keyword>
<organism evidence="2 3">
    <name type="scientific">Catalinimonas alkaloidigena</name>
    <dbReference type="NCBI Taxonomy" id="1075417"/>
    <lineage>
        <taxon>Bacteria</taxon>
        <taxon>Pseudomonadati</taxon>
        <taxon>Bacteroidota</taxon>
        <taxon>Cytophagia</taxon>
        <taxon>Cytophagales</taxon>
        <taxon>Catalimonadaceae</taxon>
        <taxon>Catalinimonas</taxon>
    </lineage>
</organism>
<sequence>MHSKIKYQSWLIFLSGFLTLSMTTILPVAGGGASIILLYSVPFLIGLGLVLALLYHWLAKKIKPAFWRNVYFVANLGIIITLTFLIFPWR</sequence>
<protein>
    <submittedName>
        <fullName evidence="2">Uncharacterized protein</fullName>
    </submittedName>
</protein>
<reference evidence="2 3" key="1">
    <citation type="submission" date="2016-10" db="EMBL/GenBank/DDBJ databases">
        <authorList>
            <person name="de Groot N.N."/>
        </authorList>
    </citation>
    <scope>NUCLEOTIDE SEQUENCE [LARGE SCALE GENOMIC DNA]</scope>
    <source>
        <strain evidence="2 3">DSM 25186</strain>
    </source>
</reference>
<evidence type="ECO:0000313" key="2">
    <source>
        <dbReference type="EMBL" id="SDK81580.1"/>
    </source>
</evidence>
<feature type="transmembrane region" description="Helical" evidence="1">
    <location>
        <begin position="36"/>
        <end position="58"/>
    </location>
</feature>
<feature type="transmembrane region" description="Helical" evidence="1">
    <location>
        <begin position="70"/>
        <end position="89"/>
    </location>
</feature>
<dbReference type="OrthoDB" id="1467082at2"/>
<keyword evidence="1" id="KW-1133">Transmembrane helix</keyword>
<dbReference type="AlphaFoldDB" id="A0A1G9EZM4"/>
<proteinExistence type="predicted"/>
<name>A0A1G9EZM4_9BACT</name>
<gene>
    <name evidence="2" type="ORF">SAMN05421823_103630</name>
</gene>
<dbReference type="Proteomes" id="UP000198510">
    <property type="component" value="Unassembled WGS sequence"/>
</dbReference>
<keyword evidence="1" id="KW-0472">Membrane</keyword>
<accession>A0A1G9EZM4</accession>
<dbReference type="EMBL" id="FNFO01000003">
    <property type="protein sequence ID" value="SDK81580.1"/>
    <property type="molecule type" value="Genomic_DNA"/>
</dbReference>
<evidence type="ECO:0000313" key="3">
    <source>
        <dbReference type="Proteomes" id="UP000198510"/>
    </source>
</evidence>
<feature type="transmembrane region" description="Helical" evidence="1">
    <location>
        <begin position="12"/>
        <end position="30"/>
    </location>
</feature>
<dbReference type="STRING" id="1075417.SAMN05421823_103630"/>